<reference evidence="2 3" key="1">
    <citation type="submission" date="2020-04" db="EMBL/GenBank/DDBJ databases">
        <title>Genome sequencing of novel species.</title>
        <authorList>
            <person name="Heo J."/>
            <person name="Kim S.-J."/>
            <person name="Kim J.-S."/>
            <person name="Hong S.-B."/>
            <person name="Kwon S.-W."/>
        </authorList>
    </citation>
    <scope>NUCLEOTIDE SEQUENCE [LARGE SCALE GENOMIC DNA]</scope>
    <source>
        <strain evidence="2 3">MFER-1</strain>
    </source>
</reference>
<gene>
    <name evidence="2" type="ORF">HH215_28590</name>
</gene>
<dbReference type="Proteomes" id="UP000502248">
    <property type="component" value="Chromosome"/>
</dbReference>
<dbReference type="KEGG" id="cheb:HH215_28590"/>
<proteinExistence type="predicted"/>
<organism evidence="2 3">
    <name type="scientific">Cohnella herbarum</name>
    <dbReference type="NCBI Taxonomy" id="2728023"/>
    <lineage>
        <taxon>Bacteria</taxon>
        <taxon>Bacillati</taxon>
        <taxon>Bacillota</taxon>
        <taxon>Bacilli</taxon>
        <taxon>Bacillales</taxon>
        <taxon>Paenibacillaceae</taxon>
        <taxon>Cohnella</taxon>
    </lineage>
</organism>
<dbReference type="AlphaFoldDB" id="A0A7Z2VPL0"/>
<accession>A0A7Z2VPL0</accession>
<feature type="signal peptide" evidence="1">
    <location>
        <begin position="1"/>
        <end position="25"/>
    </location>
</feature>
<protein>
    <submittedName>
        <fullName evidence="2">Uncharacterized protein</fullName>
    </submittedName>
</protein>
<evidence type="ECO:0000256" key="1">
    <source>
        <dbReference type="SAM" id="SignalP"/>
    </source>
</evidence>
<sequence length="310" mass="33092">MNKKLAMIGAGAVAGSVLLMSSVYAGIGGTPGYDTYKSAIKNTAVTVQNSTNKMNLTVEDNGKVLLQVNTTIKTGKDDKTGSADATLQSGETKQSIQYFNQGGKQIIKSGNSDVYKVLENDAGEEMRHESGHPDELQDPAFAREAENVIDALVGNLKNYVTLDEEGSAKEISLHLEGSQIPAVVNAVGSLIIREGGRDHGDKAQGKAADIFGLNLQTVHDSLPKLTDEIKIDAVNLGADVNADNLITSHAAEIRISGKDNQGTPHSVVVKLGMESSDFNSTTPDTVDLTGKQVENVKLSDEKTFQRWHRS</sequence>
<evidence type="ECO:0000313" key="3">
    <source>
        <dbReference type="Proteomes" id="UP000502248"/>
    </source>
</evidence>
<dbReference type="RefSeq" id="WP_169282986.1">
    <property type="nucleotide sequence ID" value="NZ_CP051680.1"/>
</dbReference>
<name>A0A7Z2VPL0_9BACL</name>
<keyword evidence="1" id="KW-0732">Signal</keyword>
<dbReference type="EMBL" id="CP051680">
    <property type="protein sequence ID" value="QJD86740.1"/>
    <property type="molecule type" value="Genomic_DNA"/>
</dbReference>
<feature type="chain" id="PRO_5031284349" evidence="1">
    <location>
        <begin position="26"/>
        <end position="310"/>
    </location>
</feature>
<keyword evidence="3" id="KW-1185">Reference proteome</keyword>
<evidence type="ECO:0000313" key="2">
    <source>
        <dbReference type="EMBL" id="QJD86740.1"/>
    </source>
</evidence>